<dbReference type="InterPro" id="IPR056802">
    <property type="entry name" value="ATR-like_M-HEAT"/>
</dbReference>
<dbReference type="Pfam" id="PF02259">
    <property type="entry name" value="FAT"/>
    <property type="match status" value="1"/>
</dbReference>
<dbReference type="Gene3D" id="1.25.10.10">
    <property type="entry name" value="Leucine-rich Repeat Variant"/>
    <property type="match status" value="1"/>
</dbReference>
<evidence type="ECO:0000256" key="1">
    <source>
        <dbReference type="ARBA" id="ARBA00004123"/>
    </source>
</evidence>
<organism evidence="17 18">
    <name type="scientific">Marasmius crinis-equi</name>
    <dbReference type="NCBI Taxonomy" id="585013"/>
    <lineage>
        <taxon>Eukaryota</taxon>
        <taxon>Fungi</taxon>
        <taxon>Dikarya</taxon>
        <taxon>Basidiomycota</taxon>
        <taxon>Agaricomycotina</taxon>
        <taxon>Agaricomycetes</taxon>
        <taxon>Agaricomycetidae</taxon>
        <taxon>Agaricales</taxon>
        <taxon>Marasmiineae</taxon>
        <taxon>Marasmiaceae</taxon>
        <taxon>Marasmius</taxon>
    </lineage>
</organism>
<dbReference type="PANTHER" id="PTHR11139:SF125">
    <property type="entry name" value="SERINE_THREONINE-PROTEIN KINASE MEC1"/>
    <property type="match status" value="1"/>
</dbReference>
<keyword evidence="5" id="KW-0808">Transferase</keyword>
<dbReference type="SUPFAM" id="SSF48371">
    <property type="entry name" value="ARM repeat"/>
    <property type="match status" value="1"/>
</dbReference>
<dbReference type="InterPro" id="IPR016024">
    <property type="entry name" value="ARM-type_fold"/>
</dbReference>
<dbReference type="Gene3D" id="3.30.1010.10">
    <property type="entry name" value="Phosphatidylinositol 3-kinase Catalytic Subunit, Chain A, domain 4"/>
    <property type="match status" value="1"/>
</dbReference>
<evidence type="ECO:0000256" key="11">
    <source>
        <dbReference type="ARBA" id="ARBA00023242"/>
    </source>
</evidence>
<keyword evidence="9" id="KW-0067">ATP-binding</keyword>
<name>A0ABR3FPU5_9AGAR</name>
<dbReference type="InterPro" id="IPR003151">
    <property type="entry name" value="PIK-rel_kinase_FAT"/>
</dbReference>
<dbReference type="InterPro" id="IPR050517">
    <property type="entry name" value="DDR_Repair_Kinase"/>
</dbReference>
<evidence type="ECO:0000259" key="15">
    <source>
        <dbReference type="PROSITE" id="PS51189"/>
    </source>
</evidence>
<proteinExistence type="inferred from homology"/>
<dbReference type="Pfam" id="PF08064">
    <property type="entry name" value="UME"/>
    <property type="match status" value="1"/>
</dbReference>
<dbReference type="PANTHER" id="PTHR11139">
    <property type="entry name" value="ATAXIA TELANGIECTASIA MUTATED ATM -RELATED"/>
    <property type="match status" value="1"/>
</dbReference>
<dbReference type="EMBL" id="JBAHYK010000154">
    <property type="protein sequence ID" value="KAL0577467.1"/>
    <property type="molecule type" value="Genomic_DNA"/>
</dbReference>
<dbReference type="SMART" id="SM00802">
    <property type="entry name" value="UME"/>
    <property type="match status" value="1"/>
</dbReference>
<dbReference type="InterPro" id="IPR014009">
    <property type="entry name" value="PIK_FAT"/>
</dbReference>
<evidence type="ECO:0000256" key="2">
    <source>
        <dbReference type="ARBA" id="ARBA00010769"/>
    </source>
</evidence>
<evidence type="ECO:0000259" key="14">
    <source>
        <dbReference type="PROSITE" id="PS50290"/>
    </source>
</evidence>
<dbReference type="Gene3D" id="1.25.40.10">
    <property type="entry name" value="Tetratricopeptide repeat domain"/>
    <property type="match status" value="1"/>
</dbReference>
<dbReference type="PROSITE" id="PS50290">
    <property type="entry name" value="PI3_4_KINASE_3"/>
    <property type="match status" value="1"/>
</dbReference>
<dbReference type="InterPro" id="IPR011990">
    <property type="entry name" value="TPR-like_helical_dom_sf"/>
</dbReference>
<dbReference type="InterPro" id="IPR003152">
    <property type="entry name" value="FATC_dom"/>
</dbReference>
<keyword evidence="18" id="KW-1185">Reference proteome</keyword>
<dbReference type="SMART" id="SM00146">
    <property type="entry name" value="PI3Kc"/>
    <property type="match status" value="1"/>
</dbReference>
<reference evidence="17 18" key="1">
    <citation type="submission" date="2024-02" db="EMBL/GenBank/DDBJ databases">
        <title>A draft genome for the cacao thread blight pathogen Marasmius crinis-equi.</title>
        <authorList>
            <person name="Cohen S.P."/>
            <person name="Baruah I.K."/>
            <person name="Amoako-Attah I."/>
            <person name="Bukari Y."/>
            <person name="Meinhardt L.W."/>
            <person name="Bailey B.A."/>
        </authorList>
    </citation>
    <scope>NUCLEOTIDE SEQUENCE [LARGE SCALE GENOMIC DNA]</scope>
    <source>
        <strain evidence="17 18">GH-76</strain>
    </source>
</reference>
<keyword evidence="6" id="KW-0547">Nucleotide-binding</keyword>
<dbReference type="InterPro" id="IPR018936">
    <property type="entry name" value="PI3/4_kinase_CS"/>
</dbReference>
<evidence type="ECO:0000256" key="9">
    <source>
        <dbReference type="ARBA" id="ARBA00022840"/>
    </source>
</evidence>
<dbReference type="InterPro" id="IPR012993">
    <property type="entry name" value="UME"/>
</dbReference>
<keyword evidence="7" id="KW-0227">DNA damage</keyword>
<evidence type="ECO:0000256" key="4">
    <source>
        <dbReference type="ARBA" id="ARBA00022527"/>
    </source>
</evidence>
<dbReference type="Pfam" id="PF00454">
    <property type="entry name" value="PI3_PI4_kinase"/>
    <property type="match status" value="1"/>
</dbReference>
<dbReference type="SMART" id="SM01343">
    <property type="entry name" value="FATC"/>
    <property type="match status" value="1"/>
</dbReference>
<feature type="domain" description="FAT" evidence="15">
    <location>
        <begin position="1360"/>
        <end position="1909"/>
    </location>
</feature>
<sequence length="2384" mass="266825">MPSVAPNGTMSLDSSDSTKNVIGALQSLIADRLSGEPKEDEKAYSPEQLVTVVDGLSSDILSKFSYAEDVEWCSMVDLVKVVELSLEVIQRVVPRARSIFFTKAEFIKTLFVQLFTLCNSLDLWAEDGEVEITEGVVDPKALRDNAVQTLVDVLRCLGSDVPAGVRAEDYTRKPLREIIEGILSVCEDLLQPNVEASMPFQISLFDKPRFQPVTPSQDLQSLRKLKIVSNTEIPRFASLAVRIAMNVLHPPLLSDWFVLDLDRRATRLLLNAFEYCILSSLPADATAKPLVRIVSSVPSQSSYVGVEGLSRALFTLPIRLLRYRLSAGPVSGWGSIDTYLNAVIPQMVRLPTKSEFFDVLGCLYEVMDLEEGDDADSYQGIAVCFIRTCLQRFEPQMIDSVKDAVRGANLGAHSNEIAKALDDRLSASPQMEAEAVANTVPPAPTPWRQRFDQLAERIFYPDRVDWMDDDDESRYIQKALDDIARRIKSSSRSNPGDLLILLQDLPGLLAGHENLATFPFCASVVRRLMGESTEPAARKQVYGLLSSMLRNHTSAEFDMSTRFMENVVMKGVTDQDRGVRLSASTTAAELVELYKIGRSASIWTHIDTFFSYFYNVSSTASAGILDTLLITMGKISRSSHPDIMGQALCFLVTLLSHKNVVIRGNAYMQIISATKHHKKMSAYTLLLPYMDRLAPFLVTRIASDRALLGEACKLLGMAQSDFVAITLSRTLPTIVANCDRKVLSAVAKDINSKASAIIMKHAHEILAYVFLLPTAQQTDEALKFMIKTLAASTGSGAVNAQSVIKSCLVSLLAEIVTKLGSENAQRTNEALAALEKVEQTVSSTDGRGEPTGLLKSYILGIITNINDMLQDVQGKKSVERKREIIRSLGSLVEQIGSSVSVVAPQIMATFQTMASIPELAEATLQSWHRFLVTLGPSELGPHIGLTSAVFVTCWSSFPQSAKDIAKESLRYIVFDVGRQLDRHIGDLVDLPDVPELYSIQEQLSSLRGSPTPKEVLVRILDRSATDNYAMVVQGLRELKDFMTSTHPEVIRELLSGATFDPLIGDILVTLLNAASREDEDGDAARLLSFECLSILGTVDIDRCELKVQDSEVIVIHNFTDTQENEFFAMHLISTVLVRAFRSTSDIKYQSHLAYTIQELLKVCGFKHSGKTPTLVARKKLSALPQHVVETITPLLDTRYTLRQLSSPDPIYPIYPTQTTYREWIQLWVTHLISLVNGHATPIFSVFCSAVRNKDVVVAHSLLPHLVLNLLSSNNEDNVDKIRLELRAVLNDQVDPASTATPEKRLLCAQAIFMILDHLNRWVRRVRQLINNKKERRHTSPEQSMQLSVIDSLLGSINHDLMGQAALQCKAYARSLMNFEMHILKLSNLPDNDGSNYRRLAPYYEKLHEIYAHLDEPDSMEGISTLILSPSLEHQIRHHEISGSWTSAQSCWEVRIQQEPNNVDFHLGLLRCLRNLGHYDSLRTHVRGVLTKQPSWQSSLVGFQVESAWMVGDWQDVQKIVDSTPMGSKMAAVALARVLLALRSKDDTNIAETLCDARLILGEPVAAAGIHGYRRAHESALNLHLVHELDMIYKAMMSPDPQSLDYLSHILEARLDATFPTFHAREAILGLRRTAFALLGNGSSSTASPSSEVGHSWLASSKIARKAGQWQTAYSAILQAEQNNAHFSFMESSKLMKATGEPLRALRQLEDAMRLLGMLQVPSTTPRDESVTAKAHLLRARWMDESERFDVATVFKAFNNATELQPKWESGHFYVGRFQDENWKNLPNNEKATSRGLKMNHYTVKYYAKAIKLGSKYVYQTVPRLLTLWLDLGENDKIASQDIYTKINDVVSKAIKESPMFKWFTAFPQMVSRLDHNNAQVRPILFKLIEMVIKEYPKQALWLFACVMGSKNATRKRYGTEILAKVRNNPAVHRTQVPGQIKLLESLTDHLLALCNHPVGDKREVLNFKKMFPSLYYLGTSELLVPLQVSLTASLPPTSSTESNYQPFPPDAPTFAGWHGEIEVLGSLAKPRKLTLNGSNGQRFTFLAKPKDDLRKDARLMELNSIINKLLKGNPDSRRRQLHIRTYGVVTLNEECGLIQWVPNTQPIRPILLRCYSARGIQAWVGMHYCLHLLPFSFALKTADMVPIFHKLGAAATDSLAATMFEDEVLKKMPPVFHEWFIETFPEPTTWLSSRLNYGRTLAVMSMVGFIIGLGDRHCENILMDENTGDAIHVDFNCLFEQGKQLATPERVPFRLTQNIVSALGVSGVEGIFRTTCEITLQILRDNRDLLMSVLDAFIHDPLVDFEEERKKKNRYKANVDLKKLAREALHPIEKKLKGLASTVSKEKHAYDKEISTSNLVQMLIQEAMDNRNLSRMYVGWSPMH</sequence>
<evidence type="ECO:0000256" key="10">
    <source>
        <dbReference type="ARBA" id="ARBA00023204"/>
    </source>
</evidence>
<comment type="catalytic activity">
    <reaction evidence="13">
        <text>L-seryl-[protein] + ATP = O-phospho-L-seryl-[protein] + ADP + H(+)</text>
        <dbReference type="Rhea" id="RHEA:17989"/>
        <dbReference type="Rhea" id="RHEA-COMP:9863"/>
        <dbReference type="Rhea" id="RHEA-COMP:11604"/>
        <dbReference type="ChEBI" id="CHEBI:15378"/>
        <dbReference type="ChEBI" id="CHEBI:29999"/>
        <dbReference type="ChEBI" id="CHEBI:30616"/>
        <dbReference type="ChEBI" id="CHEBI:83421"/>
        <dbReference type="ChEBI" id="CHEBI:456216"/>
        <dbReference type="EC" id="2.7.11.1"/>
    </reaction>
</comment>
<evidence type="ECO:0000313" key="17">
    <source>
        <dbReference type="EMBL" id="KAL0577467.1"/>
    </source>
</evidence>
<evidence type="ECO:0000256" key="7">
    <source>
        <dbReference type="ARBA" id="ARBA00022763"/>
    </source>
</evidence>
<dbReference type="InterPro" id="IPR057564">
    <property type="entry name" value="HEAT_ATR"/>
</dbReference>
<protein>
    <recommendedName>
        <fullName evidence="3">non-specific serine/threonine protein kinase</fullName>
        <ecNumber evidence="3">2.7.11.1</ecNumber>
    </recommendedName>
</protein>
<dbReference type="InterPro" id="IPR011009">
    <property type="entry name" value="Kinase-like_dom_sf"/>
</dbReference>
<comment type="catalytic activity">
    <reaction evidence="12">
        <text>L-threonyl-[protein] + ATP = O-phospho-L-threonyl-[protein] + ADP + H(+)</text>
        <dbReference type="Rhea" id="RHEA:46608"/>
        <dbReference type="Rhea" id="RHEA-COMP:11060"/>
        <dbReference type="Rhea" id="RHEA-COMP:11605"/>
        <dbReference type="ChEBI" id="CHEBI:15378"/>
        <dbReference type="ChEBI" id="CHEBI:30013"/>
        <dbReference type="ChEBI" id="CHEBI:30616"/>
        <dbReference type="ChEBI" id="CHEBI:61977"/>
        <dbReference type="ChEBI" id="CHEBI:456216"/>
        <dbReference type="EC" id="2.7.11.1"/>
    </reaction>
</comment>
<dbReference type="Gene3D" id="1.10.1070.11">
    <property type="entry name" value="Phosphatidylinositol 3-/4-kinase, catalytic domain"/>
    <property type="match status" value="1"/>
</dbReference>
<evidence type="ECO:0000259" key="16">
    <source>
        <dbReference type="PROSITE" id="PS51190"/>
    </source>
</evidence>
<dbReference type="InterPro" id="IPR036940">
    <property type="entry name" value="PI3/4_kinase_cat_sf"/>
</dbReference>
<dbReference type="Pfam" id="PF02260">
    <property type="entry name" value="FATC"/>
    <property type="match status" value="1"/>
</dbReference>
<dbReference type="Pfam" id="PF25030">
    <property type="entry name" value="M-HEAT_ATR"/>
    <property type="match status" value="1"/>
</dbReference>
<evidence type="ECO:0000256" key="3">
    <source>
        <dbReference type="ARBA" id="ARBA00012513"/>
    </source>
</evidence>
<dbReference type="CDD" id="cd00892">
    <property type="entry name" value="PIKKc_ATR"/>
    <property type="match status" value="1"/>
</dbReference>
<evidence type="ECO:0000313" key="18">
    <source>
        <dbReference type="Proteomes" id="UP001465976"/>
    </source>
</evidence>
<comment type="caution">
    <text evidence="17">The sequence shown here is derived from an EMBL/GenBank/DDBJ whole genome shotgun (WGS) entry which is preliminary data.</text>
</comment>
<dbReference type="SUPFAM" id="SSF56112">
    <property type="entry name" value="Protein kinase-like (PK-like)"/>
    <property type="match status" value="1"/>
</dbReference>
<dbReference type="InterPro" id="IPR011989">
    <property type="entry name" value="ARM-like"/>
</dbReference>
<dbReference type="PROSITE" id="PS51189">
    <property type="entry name" value="FAT"/>
    <property type="match status" value="1"/>
</dbReference>
<evidence type="ECO:0000256" key="5">
    <source>
        <dbReference type="ARBA" id="ARBA00022679"/>
    </source>
</evidence>
<keyword evidence="11" id="KW-0539">Nucleus</keyword>
<keyword evidence="10" id="KW-0234">DNA repair</keyword>
<keyword evidence="4" id="KW-0723">Serine/threonine-protein kinase</keyword>
<feature type="domain" description="PI3K/PI4K catalytic" evidence="14">
    <location>
        <begin position="2017"/>
        <end position="2344"/>
    </location>
</feature>
<evidence type="ECO:0000256" key="8">
    <source>
        <dbReference type="ARBA" id="ARBA00022777"/>
    </source>
</evidence>
<dbReference type="Pfam" id="PF23593">
    <property type="entry name" value="HEAT_ATR"/>
    <property type="match status" value="1"/>
</dbReference>
<comment type="subcellular location">
    <subcellularLocation>
        <location evidence="1">Nucleus</location>
    </subcellularLocation>
</comment>
<dbReference type="EC" id="2.7.11.1" evidence="3"/>
<evidence type="ECO:0000256" key="6">
    <source>
        <dbReference type="ARBA" id="ARBA00022741"/>
    </source>
</evidence>
<dbReference type="InterPro" id="IPR000403">
    <property type="entry name" value="PI3/4_kinase_cat_dom"/>
</dbReference>
<dbReference type="PROSITE" id="PS51190">
    <property type="entry name" value="FATC"/>
    <property type="match status" value="1"/>
</dbReference>
<comment type="similarity">
    <text evidence="2">Belongs to the PI3/PI4-kinase family. ATM subfamily.</text>
</comment>
<keyword evidence="8" id="KW-0418">Kinase</keyword>
<feature type="domain" description="FATC" evidence="16">
    <location>
        <begin position="2352"/>
        <end position="2384"/>
    </location>
</feature>
<gene>
    <name evidence="17" type="ORF">V5O48_004536</name>
</gene>
<evidence type="ECO:0000256" key="13">
    <source>
        <dbReference type="ARBA" id="ARBA00048679"/>
    </source>
</evidence>
<evidence type="ECO:0000256" key="12">
    <source>
        <dbReference type="ARBA" id="ARBA00047899"/>
    </source>
</evidence>
<dbReference type="Proteomes" id="UP001465976">
    <property type="component" value="Unassembled WGS sequence"/>
</dbReference>
<accession>A0ABR3FPU5</accession>
<dbReference type="PROSITE" id="PS00916">
    <property type="entry name" value="PI3_4_KINASE_2"/>
    <property type="match status" value="1"/>
</dbReference>